<dbReference type="PANTHER" id="PTHR46036:SF5">
    <property type="entry name" value="LACTOYLGLUTATHIONE LYASE"/>
    <property type="match status" value="1"/>
</dbReference>
<dbReference type="Gene3D" id="3.10.180.10">
    <property type="entry name" value="2,3-Dihydroxybiphenyl 1,2-Dioxygenase, domain 1"/>
    <property type="match status" value="1"/>
</dbReference>
<dbReference type="SUPFAM" id="SSF54593">
    <property type="entry name" value="Glyoxalase/Bleomycin resistance protein/Dihydroxybiphenyl dioxygenase"/>
    <property type="match status" value="1"/>
</dbReference>
<evidence type="ECO:0000256" key="4">
    <source>
        <dbReference type="ARBA" id="ARBA00032460"/>
    </source>
</evidence>
<dbReference type="GO" id="GO:0019243">
    <property type="term" value="P:methylglyoxal catabolic process to D-lactate via S-lactoyl-glutathione"/>
    <property type="evidence" value="ECO:0007669"/>
    <property type="project" value="TreeGrafter"/>
</dbReference>
<sequence>MLYDGVEDKVETPVQRETPPAPTILRVAVATRDGQRIDFHFGQAESFWIYAVSADGPRFVEERQIAEHALHEDEDKRETIYRMLADCSDLLIAKIGATPQEALAKVGVQASNMYAGKDVSSALAELYAAKLAAMADAAVDSSEFRLLHAMLRVADLDRSIDFYTRKLGMQLMERREHKKNMFSQAYLGYGGPGSGMTLELVANWMRDEPYVHGDAFGHIAVGVTNIMRLCDRLAVAGVPMPRPPRAQRHGESVVAFIEDPDGYRVELVQAPQPEADAALDDVSSTQV</sequence>
<dbReference type="GO" id="GO:0005737">
    <property type="term" value="C:cytoplasm"/>
    <property type="evidence" value="ECO:0007669"/>
    <property type="project" value="TreeGrafter"/>
</dbReference>
<proteinExistence type="predicted"/>
<reference evidence="7 8" key="1">
    <citation type="submission" date="2019-11" db="EMBL/GenBank/DDBJ databases">
        <title>The genome sequence of Methylocystis heyeri.</title>
        <authorList>
            <person name="Oshkin I.Y."/>
            <person name="Miroshnikov K."/>
            <person name="Dedysh S.N."/>
        </authorList>
    </citation>
    <scope>NUCLEOTIDE SEQUENCE [LARGE SCALE GENOMIC DNA]</scope>
    <source>
        <strain evidence="7 8">H2</strain>
    </source>
</reference>
<evidence type="ECO:0000313" key="8">
    <source>
        <dbReference type="Proteomes" id="UP000309061"/>
    </source>
</evidence>
<keyword evidence="8" id="KW-1185">Reference proteome</keyword>
<dbReference type="PANTHER" id="PTHR46036">
    <property type="entry name" value="LACTOYLGLUTATHIONE LYASE"/>
    <property type="match status" value="1"/>
</dbReference>
<accession>A0A6B8K8E8</accession>
<evidence type="ECO:0000313" key="7">
    <source>
        <dbReference type="EMBL" id="QGM44276.1"/>
    </source>
</evidence>
<keyword evidence="1" id="KW-0535">Nitrogen fixation</keyword>
<gene>
    <name evidence="7" type="primary">gloA</name>
    <name evidence="7" type="ORF">H2LOC_000365</name>
</gene>
<dbReference type="Pfam" id="PF00903">
    <property type="entry name" value="Glyoxalase"/>
    <property type="match status" value="1"/>
</dbReference>
<dbReference type="RefSeq" id="WP_136494584.1">
    <property type="nucleotide sequence ID" value="NZ_CP046052.1"/>
</dbReference>
<dbReference type="InterPro" id="IPR037523">
    <property type="entry name" value="VOC_core"/>
</dbReference>
<evidence type="ECO:0000256" key="3">
    <source>
        <dbReference type="ARBA" id="ARBA00030892"/>
    </source>
</evidence>
<organism evidence="7 8">
    <name type="scientific">Methylocystis heyeri</name>
    <dbReference type="NCBI Taxonomy" id="391905"/>
    <lineage>
        <taxon>Bacteria</taxon>
        <taxon>Pseudomonadati</taxon>
        <taxon>Pseudomonadota</taxon>
        <taxon>Alphaproteobacteria</taxon>
        <taxon>Hyphomicrobiales</taxon>
        <taxon>Methylocystaceae</taxon>
        <taxon>Methylocystis</taxon>
    </lineage>
</organism>
<dbReference type="GO" id="GO:0004462">
    <property type="term" value="F:lactoylglutathione lyase activity"/>
    <property type="evidence" value="ECO:0007669"/>
    <property type="project" value="TreeGrafter"/>
</dbReference>
<dbReference type="Gene3D" id="3.30.420.130">
    <property type="entry name" value="Dinitrogenase iron-molybdenum cofactor biosynthesis domain"/>
    <property type="match status" value="1"/>
</dbReference>
<dbReference type="SUPFAM" id="SSF53146">
    <property type="entry name" value="Nitrogenase accessory factor-like"/>
    <property type="match status" value="1"/>
</dbReference>
<keyword evidence="7" id="KW-0456">Lyase</keyword>
<dbReference type="InterPro" id="IPR034165">
    <property type="entry name" value="NifB_C"/>
</dbReference>
<dbReference type="InterPro" id="IPR029068">
    <property type="entry name" value="Glyas_Bleomycin-R_OHBP_Dase"/>
</dbReference>
<dbReference type="InterPro" id="IPR036105">
    <property type="entry name" value="DiNase_FeMo-co_biosyn_sf"/>
</dbReference>
<dbReference type="InterPro" id="IPR003731">
    <property type="entry name" value="Di-Nase_FeMo-co_biosynth"/>
</dbReference>
<dbReference type="OrthoDB" id="4725692at2"/>
<evidence type="ECO:0000256" key="1">
    <source>
        <dbReference type="ARBA" id="ARBA00023231"/>
    </source>
</evidence>
<dbReference type="CDD" id="cd00852">
    <property type="entry name" value="NifB"/>
    <property type="match status" value="1"/>
</dbReference>
<name>A0A6B8K8E8_9HYPH</name>
<evidence type="ECO:0000256" key="5">
    <source>
        <dbReference type="ARBA" id="ARBA00033298"/>
    </source>
</evidence>
<evidence type="ECO:0000256" key="2">
    <source>
        <dbReference type="ARBA" id="ARBA00030291"/>
    </source>
</evidence>
<protein>
    <recommendedName>
        <fullName evidence="3">Aldoketomutase</fullName>
    </recommendedName>
    <alternativeName>
        <fullName evidence="2">Ketone-aldehyde mutase</fullName>
    </alternativeName>
    <alternativeName>
        <fullName evidence="4">Methylglyoxalase</fullName>
    </alternativeName>
    <alternativeName>
        <fullName evidence="5">S-D-lactoylglutathione methylglyoxal lyase</fullName>
    </alternativeName>
</protein>
<feature type="domain" description="VOC" evidence="6">
    <location>
        <begin position="145"/>
        <end position="270"/>
    </location>
</feature>
<dbReference type="AlphaFoldDB" id="A0A6B8K8E8"/>
<evidence type="ECO:0000259" key="6">
    <source>
        <dbReference type="PROSITE" id="PS51819"/>
    </source>
</evidence>
<dbReference type="KEGG" id="mhey:H2LOC_000365"/>
<dbReference type="Pfam" id="PF02579">
    <property type="entry name" value="Nitro_FeMo-Co"/>
    <property type="match status" value="1"/>
</dbReference>
<dbReference type="PROSITE" id="PS51819">
    <property type="entry name" value="VOC"/>
    <property type="match status" value="1"/>
</dbReference>
<dbReference type="InterPro" id="IPR004360">
    <property type="entry name" value="Glyas_Fos-R_dOase_dom"/>
</dbReference>
<dbReference type="EMBL" id="CP046052">
    <property type="protein sequence ID" value="QGM44276.1"/>
    <property type="molecule type" value="Genomic_DNA"/>
</dbReference>
<dbReference type="Proteomes" id="UP000309061">
    <property type="component" value="Chromosome"/>
</dbReference>